<keyword evidence="2" id="KW-0808">Transferase</keyword>
<dbReference type="SUPFAM" id="SSF56112">
    <property type="entry name" value="Protein kinase-like (PK-like)"/>
    <property type="match status" value="1"/>
</dbReference>
<accession>A0A4U3LHA2</accession>
<dbReference type="Proteomes" id="UP000305836">
    <property type="component" value="Unassembled WGS sequence"/>
</dbReference>
<dbReference type="Pfam" id="PF01636">
    <property type="entry name" value="APH"/>
    <property type="match status" value="1"/>
</dbReference>
<protein>
    <submittedName>
        <fullName evidence="2">Aminoglycoside phosphotransferase family protein</fullName>
    </submittedName>
</protein>
<dbReference type="AlphaFoldDB" id="A0A4U3LHA2"/>
<dbReference type="GO" id="GO:0016740">
    <property type="term" value="F:transferase activity"/>
    <property type="evidence" value="ECO:0007669"/>
    <property type="project" value="UniProtKB-KW"/>
</dbReference>
<dbReference type="Gene3D" id="1.20.58.840">
    <property type="match status" value="1"/>
</dbReference>
<sequence length="316" mass="35386">MRDEPTEISCELVAGILNEHWGFDVAAVSYAPVGFGSYHWIASTGKGPQWFVTADRVATNGRRAITAAMQTAHELAGHGYEFVVPPLPDRTGNLVHKTIAGWAFTVLPYLQGWSTPDGAWDDPTEREQIAQILGRLHAAPPPEALQRWDFAIPDRDNLLAALADLDRPWSTGPYAEPTRLRLAAAHDYVHNKLKHYDALVRQLEASDDPWVITHGEPHSANVLRTTNGMRLVDWETARLAPRERDLAAILDGTTDVLPAYQSEAGPFTPRPEALELFDTWWSLAEIASYVHLFRQPHTNSEDTKQSWQDLTEYLPD</sequence>
<organism evidence="2 3">
    <name type="scientific">Kribbella jiaozuonensis</name>
    <dbReference type="NCBI Taxonomy" id="2575441"/>
    <lineage>
        <taxon>Bacteria</taxon>
        <taxon>Bacillati</taxon>
        <taxon>Actinomycetota</taxon>
        <taxon>Actinomycetes</taxon>
        <taxon>Propionibacteriales</taxon>
        <taxon>Kribbellaceae</taxon>
        <taxon>Kribbella</taxon>
    </lineage>
</organism>
<dbReference type="InterPro" id="IPR002575">
    <property type="entry name" value="Aminoglycoside_PTrfase"/>
</dbReference>
<dbReference type="OrthoDB" id="115252at2"/>
<keyword evidence="3" id="KW-1185">Reference proteome</keyword>
<dbReference type="InterPro" id="IPR011009">
    <property type="entry name" value="Kinase-like_dom_sf"/>
</dbReference>
<reference evidence="2 3" key="1">
    <citation type="submission" date="2019-04" db="EMBL/GenBank/DDBJ databases">
        <title>Kribbella sp. NEAU-THZ 27 nov., a novel actinomycete isolated from soil.</title>
        <authorList>
            <person name="Duan L."/>
        </authorList>
    </citation>
    <scope>NUCLEOTIDE SEQUENCE [LARGE SCALE GENOMIC DNA]</scope>
    <source>
        <strain evidence="3">NEAU-THZ27</strain>
    </source>
</reference>
<evidence type="ECO:0000313" key="3">
    <source>
        <dbReference type="Proteomes" id="UP000305836"/>
    </source>
</evidence>
<evidence type="ECO:0000313" key="2">
    <source>
        <dbReference type="EMBL" id="TKK73636.1"/>
    </source>
</evidence>
<dbReference type="PANTHER" id="PTHR21310:SF40">
    <property type="entry name" value="AMINOGLYCOSIDE PHOSPHOTRANSFERASE DOMAIN-CONTAINING PROTEIN-RELATED"/>
    <property type="match status" value="1"/>
</dbReference>
<proteinExistence type="predicted"/>
<dbReference type="InterPro" id="IPR051678">
    <property type="entry name" value="AGP_Transferase"/>
</dbReference>
<evidence type="ECO:0000259" key="1">
    <source>
        <dbReference type="Pfam" id="PF01636"/>
    </source>
</evidence>
<dbReference type="Gene3D" id="3.30.200.20">
    <property type="entry name" value="Phosphorylase Kinase, domain 1"/>
    <property type="match status" value="1"/>
</dbReference>
<dbReference type="PANTHER" id="PTHR21310">
    <property type="entry name" value="AMINOGLYCOSIDE PHOSPHOTRANSFERASE-RELATED-RELATED"/>
    <property type="match status" value="1"/>
</dbReference>
<name>A0A4U3LHA2_9ACTN</name>
<feature type="domain" description="Aminoglycoside phosphotransferase" evidence="1">
    <location>
        <begin position="41"/>
        <end position="259"/>
    </location>
</feature>
<dbReference type="EMBL" id="SZPZ01000007">
    <property type="protein sequence ID" value="TKK73636.1"/>
    <property type="molecule type" value="Genomic_DNA"/>
</dbReference>
<comment type="caution">
    <text evidence="2">The sequence shown here is derived from an EMBL/GenBank/DDBJ whole genome shotgun (WGS) entry which is preliminary data.</text>
</comment>
<gene>
    <name evidence="2" type="ORF">FDA38_40860</name>
</gene>
<dbReference type="Gene3D" id="1.10.510.10">
    <property type="entry name" value="Transferase(Phosphotransferase) domain 1"/>
    <property type="match status" value="1"/>
</dbReference>